<dbReference type="EMBL" id="RJJT01000028">
    <property type="protein sequence ID" value="RSB63476.1"/>
    <property type="molecule type" value="Genomic_DNA"/>
</dbReference>
<protein>
    <submittedName>
        <fullName evidence="3">DUF1127 domain-containing protein</fullName>
    </submittedName>
</protein>
<evidence type="ECO:0000313" key="4">
    <source>
        <dbReference type="Proteomes" id="UP000277279"/>
    </source>
</evidence>
<evidence type="ECO:0000259" key="1">
    <source>
        <dbReference type="Pfam" id="PF06568"/>
    </source>
</evidence>
<evidence type="ECO:0000313" key="5">
    <source>
        <dbReference type="Proteomes" id="UP000518315"/>
    </source>
</evidence>
<sequence length="76" mass="8367">MTDTHSLLTRRALQTGLFESAVAIIEAVKARWQAAATRRALAELTSDQLDDVGYPPPNRPTLEIKAGTMTKLLSMR</sequence>
<dbReference type="Pfam" id="PF06568">
    <property type="entry name" value="YjiS-like"/>
    <property type="match status" value="1"/>
</dbReference>
<dbReference type="EMBL" id="JACHXH010000030">
    <property type="protein sequence ID" value="MBB3138272.1"/>
    <property type="molecule type" value="Genomic_DNA"/>
</dbReference>
<dbReference type="AlphaFoldDB" id="A0A3R9A9C7"/>
<proteinExistence type="predicted"/>
<feature type="domain" description="YjiS-like" evidence="1">
    <location>
        <begin position="24"/>
        <end position="53"/>
    </location>
</feature>
<name>A0A3R9A9C7_9HYPH</name>
<organism evidence="3 4">
    <name type="scientific">Rhizobium pisi</name>
    <dbReference type="NCBI Taxonomy" id="574561"/>
    <lineage>
        <taxon>Bacteria</taxon>
        <taxon>Pseudomonadati</taxon>
        <taxon>Pseudomonadota</taxon>
        <taxon>Alphaproteobacteria</taxon>
        <taxon>Hyphomicrobiales</taxon>
        <taxon>Rhizobiaceae</taxon>
        <taxon>Rhizobium/Agrobacterium group</taxon>
        <taxon>Rhizobium</taxon>
    </lineage>
</organism>
<dbReference type="OrthoDB" id="8098811at2"/>
<dbReference type="Proteomes" id="UP000518315">
    <property type="component" value="Unassembled WGS sequence"/>
</dbReference>
<reference evidence="3 4" key="1">
    <citation type="submission" date="2018-11" db="EMBL/GenBank/DDBJ databases">
        <authorList>
            <person name="Huo Y."/>
        </authorList>
    </citation>
    <scope>NUCLEOTIDE SEQUENCE [LARGE SCALE GENOMIC DNA]</scope>
    <source>
        <strain evidence="3 4">DSM 30132</strain>
    </source>
</reference>
<dbReference type="Proteomes" id="UP000277279">
    <property type="component" value="Unassembled WGS sequence"/>
</dbReference>
<evidence type="ECO:0000313" key="2">
    <source>
        <dbReference type="EMBL" id="MBB3138272.1"/>
    </source>
</evidence>
<gene>
    <name evidence="3" type="ORF">EFD55_28740</name>
    <name evidence="2" type="ORF">FHS26_006050</name>
</gene>
<accession>A0A3R9A9C7</accession>
<evidence type="ECO:0000313" key="3">
    <source>
        <dbReference type="EMBL" id="RSB63476.1"/>
    </source>
</evidence>
<comment type="caution">
    <text evidence="3">The sequence shown here is derived from an EMBL/GenBank/DDBJ whole genome shotgun (WGS) entry which is preliminary data.</text>
</comment>
<reference evidence="2 5" key="2">
    <citation type="submission" date="2020-08" db="EMBL/GenBank/DDBJ databases">
        <title>Genomic Encyclopedia of Type Strains, Phase III (KMG-III): the genomes of soil and plant-associated and newly described type strains.</title>
        <authorList>
            <person name="Whitman W."/>
        </authorList>
    </citation>
    <scope>NUCLEOTIDE SEQUENCE [LARGE SCALE GENOMIC DNA]</scope>
    <source>
        <strain evidence="2 5">CECT 4113</strain>
    </source>
</reference>
<dbReference type="InterPro" id="IPR009506">
    <property type="entry name" value="YjiS-like"/>
</dbReference>
<dbReference type="RefSeq" id="WP_125849820.1">
    <property type="nucleotide sequence ID" value="NZ_JACHXH010000030.1"/>
</dbReference>
<keyword evidence="5" id="KW-1185">Reference proteome</keyword>